<gene>
    <name evidence="4" type="ORF">QUV96_02835</name>
</gene>
<dbReference type="Proteomes" id="UP001529340">
    <property type="component" value="Unassembled WGS sequence"/>
</dbReference>
<dbReference type="Gene3D" id="1.10.357.10">
    <property type="entry name" value="Tetracycline Repressor, domain 2"/>
    <property type="match status" value="1"/>
</dbReference>
<evidence type="ECO:0000313" key="5">
    <source>
        <dbReference type="Proteomes" id="UP001529340"/>
    </source>
</evidence>
<dbReference type="SUPFAM" id="SSF46689">
    <property type="entry name" value="Homeodomain-like"/>
    <property type="match status" value="1"/>
</dbReference>
<reference evidence="4 5" key="3">
    <citation type="submission" date="2023-06" db="EMBL/GenBank/DDBJ databases">
        <authorList>
            <person name="Zeman M."/>
            <person name="Kubasova T."/>
            <person name="Jahodarova E."/>
            <person name="Nykrynova M."/>
            <person name="Rychlik I."/>
        </authorList>
    </citation>
    <scope>NUCLEOTIDE SEQUENCE [LARGE SCALE GENOMIC DNA]</scope>
    <source>
        <strain evidence="4 5">ET39</strain>
    </source>
</reference>
<keyword evidence="1 2" id="KW-0238">DNA-binding</keyword>
<evidence type="ECO:0000313" key="4">
    <source>
        <dbReference type="EMBL" id="MDM8156571.1"/>
    </source>
</evidence>
<feature type="domain" description="HTH tetR-type" evidence="3">
    <location>
        <begin position="6"/>
        <end position="66"/>
    </location>
</feature>
<reference evidence="4 5" key="2">
    <citation type="submission" date="2023-06" db="EMBL/GenBank/DDBJ databases">
        <title>Identification and characterization of horizontal gene transfer across gut microbiota members of farm animals based on homology search.</title>
        <authorList>
            <person name="Schwarzerova J."/>
            <person name="Nykrynova M."/>
            <person name="Jureckova K."/>
            <person name="Cejkova D."/>
            <person name="Rychlik I."/>
        </authorList>
    </citation>
    <scope>NUCLEOTIDE SEQUENCE [LARGE SCALE GENOMIC DNA]</scope>
    <source>
        <strain evidence="4 5">ET39</strain>
    </source>
</reference>
<dbReference type="Pfam" id="PF00440">
    <property type="entry name" value="TetR_N"/>
    <property type="match status" value="1"/>
</dbReference>
<dbReference type="EMBL" id="JAUDCG010000008">
    <property type="protein sequence ID" value="MDM8156571.1"/>
    <property type="molecule type" value="Genomic_DNA"/>
</dbReference>
<sequence>MEHRKPKMKDFLAESLELLMQEKPFDKITIKQICDRAGVIRATFYNHFEDKYAALDYIADELLHEEQKVFVASKDIVHVILSLCETIYDHRAFFQRAFQVQGQNDFDNMFTRHIAQLIEELLGGVRDDDATASLYSNEALSLYFANAFMYLCKEWLREGCRHTPQEFAAYSSGLLLHGLRDYLGKEM</sequence>
<dbReference type="RefSeq" id="WP_289607041.1">
    <property type="nucleotide sequence ID" value="NZ_JAUDCG010000008.1"/>
</dbReference>
<name>A0ABT7UAB4_9FIRM</name>
<accession>A0ABT7UAB4</accession>
<dbReference type="Pfam" id="PF14278">
    <property type="entry name" value="TetR_C_8"/>
    <property type="match status" value="1"/>
</dbReference>
<feature type="DNA-binding region" description="H-T-H motif" evidence="2">
    <location>
        <begin position="29"/>
        <end position="48"/>
    </location>
</feature>
<dbReference type="InterPro" id="IPR039532">
    <property type="entry name" value="TetR_C_Firmicutes"/>
</dbReference>
<evidence type="ECO:0000256" key="1">
    <source>
        <dbReference type="ARBA" id="ARBA00023125"/>
    </source>
</evidence>
<protein>
    <submittedName>
        <fullName evidence="4">TetR/AcrR family transcriptional regulator C-terminal domain-containing protein</fullName>
    </submittedName>
</protein>
<dbReference type="PROSITE" id="PS50977">
    <property type="entry name" value="HTH_TETR_2"/>
    <property type="match status" value="1"/>
</dbReference>
<dbReference type="InterPro" id="IPR050624">
    <property type="entry name" value="HTH-type_Tx_Regulator"/>
</dbReference>
<dbReference type="InterPro" id="IPR001647">
    <property type="entry name" value="HTH_TetR"/>
</dbReference>
<comment type="caution">
    <text evidence="4">The sequence shown here is derived from an EMBL/GenBank/DDBJ whole genome shotgun (WGS) entry which is preliminary data.</text>
</comment>
<evidence type="ECO:0000259" key="3">
    <source>
        <dbReference type="PROSITE" id="PS50977"/>
    </source>
</evidence>
<dbReference type="PANTHER" id="PTHR43479">
    <property type="entry name" value="ACREF/ENVCD OPERON REPRESSOR-RELATED"/>
    <property type="match status" value="1"/>
</dbReference>
<evidence type="ECO:0000256" key="2">
    <source>
        <dbReference type="PROSITE-ProRule" id="PRU00335"/>
    </source>
</evidence>
<keyword evidence="5" id="KW-1185">Reference proteome</keyword>
<reference evidence="5" key="1">
    <citation type="submission" date="2023-06" db="EMBL/GenBank/DDBJ databases">
        <title>Identification and characterization of horizontal gene transfer across gut microbiota members of farm animals based on homology search.</title>
        <authorList>
            <person name="Zeman M."/>
            <person name="Kubasova T."/>
            <person name="Jahodarova E."/>
            <person name="Nykrynova M."/>
            <person name="Rychlik I."/>
        </authorList>
    </citation>
    <scope>NUCLEOTIDE SEQUENCE [LARGE SCALE GENOMIC DNA]</scope>
    <source>
        <strain evidence="5">ET39</strain>
    </source>
</reference>
<dbReference type="PANTHER" id="PTHR43479:SF7">
    <property type="entry name" value="TETR-FAMILY TRANSCRIPTIONAL REGULATOR"/>
    <property type="match status" value="1"/>
</dbReference>
<dbReference type="InterPro" id="IPR009057">
    <property type="entry name" value="Homeodomain-like_sf"/>
</dbReference>
<organism evidence="4 5">
    <name type="scientific">Amedibacillus dolichus</name>
    <dbReference type="NCBI Taxonomy" id="31971"/>
    <lineage>
        <taxon>Bacteria</taxon>
        <taxon>Bacillati</taxon>
        <taxon>Bacillota</taxon>
        <taxon>Erysipelotrichia</taxon>
        <taxon>Erysipelotrichales</taxon>
        <taxon>Erysipelotrichaceae</taxon>
        <taxon>Amedibacillus</taxon>
    </lineage>
</organism>
<proteinExistence type="predicted"/>